<evidence type="ECO:0000313" key="2">
    <source>
        <dbReference type="Proteomes" id="UP000254181"/>
    </source>
</evidence>
<keyword evidence="1" id="KW-0560">Oxidoreductase</keyword>
<reference evidence="1 2" key="1">
    <citation type="submission" date="2018-06" db="EMBL/GenBank/DDBJ databases">
        <authorList>
            <consortium name="Pathogen Informatics"/>
            <person name="Doyle S."/>
        </authorList>
    </citation>
    <scope>NUCLEOTIDE SEQUENCE [LARGE SCALE GENOMIC DNA]</scope>
    <source>
        <strain evidence="1 2">NCTC9075</strain>
    </source>
</reference>
<dbReference type="EC" id="1.17.1.4" evidence="1"/>
<accession>A0A377K108</accession>
<gene>
    <name evidence="1" type="primary">xdhB_3</name>
    <name evidence="1" type="ORF">NCTC9075_01484</name>
</gene>
<evidence type="ECO:0000313" key="1">
    <source>
        <dbReference type="EMBL" id="STP18047.1"/>
    </source>
</evidence>
<protein>
    <submittedName>
        <fullName evidence="1">Xanthine dehydrogenase FAD-binding subunit</fullName>
        <ecNumber evidence="1">1.17.1.4</ecNumber>
    </submittedName>
</protein>
<name>A0A377K108_ECOLX</name>
<dbReference type="EMBL" id="UGEM01000004">
    <property type="protein sequence ID" value="STP18047.1"/>
    <property type="molecule type" value="Genomic_DNA"/>
</dbReference>
<sequence length="33" mass="3708">MFDFASYHRAATLADAINLLADNPQAQIACRWL</sequence>
<proteinExistence type="predicted"/>
<dbReference type="GO" id="GO:0004854">
    <property type="term" value="F:xanthine dehydrogenase activity"/>
    <property type="evidence" value="ECO:0007669"/>
    <property type="project" value="UniProtKB-EC"/>
</dbReference>
<organism evidence="1 2">
    <name type="scientific">Escherichia coli</name>
    <dbReference type="NCBI Taxonomy" id="562"/>
    <lineage>
        <taxon>Bacteria</taxon>
        <taxon>Pseudomonadati</taxon>
        <taxon>Pseudomonadota</taxon>
        <taxon>Gammaproteobacteria</taxon>
        <taxon>Enterobacterales</taxon>
        <taxon>Enterobacteriaceae</taxon>
        <taxon>Escherichia</taxon>
    </lineage>
</organism>
<dbReference type="Proteomes" id="UP000254181">
    <property type="component" value="Unassembled WGS sequence"/>
</dbReference>
<dbReference type="AlphaFoldDB" id="A0A377K108"/>